<dbReference type="EMBL" id="JBDIME010000015">
    <property type="protein sequence ID" value="MEN2791269.1"/>
    <property type="molecule type" value="Genomic_DNA"/>
</dbReference>
<accession>A0ABU9Y630</accession>
<organism evidence="2 3">
    <name type="scientific">Sphingomonas oligophenolica</name>
    <dbReference type="NCBI Taxonomy" id="301154"/>
    <lineage>
        <taxon>Bacteria</taxon>
        <taxon>Pseudomonadati</taxon>
        <taxon>Pseudomonadota</taxon>
        <taxon>Alphaproteobacteria</taxon>
        <taxon>Sphingomonadales</taxon>
        <taxon>Sphingomonadaceae</taxon>
        <taxon>Sphingomonas</taxon>
    </lineage>
</organism>
<keyword evidence="1" id="KW-0472">Membrane</keyword>
<sequence>MNHITPEWAQVITGALSAIATLFAVVAAMWLPRAERQRAAGEVGRALMELTNYAIDFGGRLETDLLRVDPEKERQELKLLLAVAERLTLRQSVARRSG</sequence>
<proteinExistence type="predicted"/>
<evidence type="ECO:0000256" key="1">
    <source>
        <dbReference type="SAM" id="Phobius"/>
    </source>
</evidence>
<keyword evidence="3" id="KW-1185">Reference proteome</keyword>
<evidence type="ECO:0000313" key="2">
    <source>
        <dbReference type="EMBL" id="MEN2791269.1"/>
    </source>
</evidence>
<feature type="transmembrane region" description="Helical" evidence="1">
    <location>
        <begin position="12"/>
        <end position="31"/>
    </location>
</feature>
<dbReference type="RefSeq" id="WP_345840475.1">
    <property type="nucleotide sequence ID" value="NZ_JBDIME010000015.1"/>
</dbReference>
<evidence type="ECO:0000313" key="3">
    <source>
        <dbReference type="Proteomes" id="UP001419910"/>
    </source>
</evidence>
<gene>
    <name evidence="2" type="ORF">ABC974_16665</name>
</gene>
<keyword evidence="1" id="KW-0812">Transmembrane</keyword>
<protein>
    <submittedName>
        <fullName evidence="2">Uncharacterized protein</fullName>
    </submittedName>
</protein>
<name>A0ABU9Y630_9SPHN</name>
<keyword evidence="1" id="KW-1133">Transmembrane helix</keyword>
<dbReference type="Proteomes" id="UP001419910">
    <property type="component" value="Unassembled WGS sequence"/>
</dbReference>
<reference evidence="2 3" key="1">
    <citation type="submission" date="2024-05" db="EMBL/GenBank/DDBJ databases">
        <authorList>
            <person name="Liu Q."/>
            <person name="Xin Y.-H."/>
        </authorList>
    </citation>
    <scope>NUCLEOTIDE SEQUENCE [LARGE SCALE GENOMIC DNA]</scope>
    <source>
        <strain evidence="2 3">CGMCC 1.10181</strain>
    </source>
</reference>
<comment type="caution">
    <text evidence="2">The sequence shown here is derived from an EMBL/GenBank/DDBJ whole genome shotgun (WGS) entry which is preliminary data.</text>
</comment>